<dbReference type="OrthoDB" id="10252354at2759"/>
<name>A0A504YJC9_FASGI</name>
<proteinExistence type="predicted"/>
<dbReference type="Proteomes" id="UP000316759">
    <property type="component" value="Unassembled WGS sequence"/>
</dbReference>
<evidence type="ECO:0000313" key="1">
    <source>
        <dbReference type="EMBL" id="TPP61333.1"/>
    </source>
</evidence>
<gene>
    <name evidence="1" type="ORF">FGIG_06205</name>
</gene>
<accession>A0A504YJC9</accession>
<reference evidence="1 2" key="1">
    <citation type="submission" date="2019-04" db="EMBL/GenBank/DDBJ databases">
        <title>Annotation for the trematode Fasciola gigantica.</title>
        <authorList>
            <person name="Choi Y.-J."/>
        </authorList>
    </citation>
    <scope>NUCLEOTIDE SEQUENCE [LARGE SCALE GENOMIC DNA]</scope>
    <source>
        <strain evidence="1">Uganda_cow_1</strain>
    </source>
</reference>
<comment type="caution">
    <text evidence="1">The sequence shown here is derived from an EMBL/GenBank/DDBJ whole genome shotgun (WGS) entry which is preliminary data.</text>
</comment>
<dbReference type="STRING" id="46835.A0A504YJC9"/>
<organism evidence="1 2">
    <name type="scientific">Fasciola gigantica</name>
    <name type="common">Giant liver fluke</name>
    <dbReference type="NCBI Taxonomy" id="46835"/>
    <lineage>
        <taxon>Eukaryota</taxon>
        <taxon>Metazoa</taxon>
        <taxon>Spiralia</taxon>
        <taxon>Lophotrochozoa</taxon>
        <taxon>Platyhelminthes</taxon>
        <taxon>Trematoda</taxon>
        <taxon>Digenea</taxon>
        <taxon>Plagiorchiida</taxon>
        <taxon>Echinostomata</taxon>
        <taxon>Echinostomatoidea</taxon>
        <taxon>Fasciolidae</taxon>
        <taxon>Fasciola</taxon>
    </lineage>
</organism>
<sequence length="133" mass="14903">MSRNIALCKSGHLTDSRAKWLVELWSDMVPVSLTGEKNGRLSEAWRDVLSLIKLTTEFYLIPTIEWLSQYLATFNSDQGANLVGLLEVAIHGRPLKTVSILDRPASQSHRLCSSDYLVNKVDSCLRCSPNDPE</sequence>
<keyword evidence="2" id="KW-1185">Reference proteome</keyword>
<dbReference type="AlphaFoldDB" id="A0A504YJC9"/>
<dbReference type="EMBL" id="SUNJ01008321">
    <property type="protein sequence ID" value="TPP61333.1"/>
    <property type="molecule type" value="Genomic_DNA"/>
</dbReference>
<evidence type="ECO:0000313" key="2">
    <source>
        <dbReference type="Proteomes" id="UP000316759"/>
    </source>
</evidence>
<protein>
    <submittedName>
        <fullName evidence="1">Uncharacterized protein</fullName>
    </submittedName>
</protein>